<gene>
    <name evidence="6" type="ORF">F3N42_09865</name>
</gene>
<protein>
    <submittedName>
        <fullName evidence="6">TlpA family protein disulfide reductase</fullName>
    </submittedName>
</protein>
<dbReference type="RefSeq" id="WP_150864274.1">
    <property type="nucleotide sequence ID" value="NZ_VYXP01000005.1"/>
</dbReference>
<feature type="domain" description="Thioredoxin" evidence="5">
    <location>
        <begin position="46"/>
        <end position="186"/>
    </location>
</feature>
<dbReference type="GO" id="GO:0030313">
    <property type="term" value="C:cell envelope"/>
    <property type="evidence" value="ECO:0007669"/>
    <property type="project" value="UniProtKB-SubCell"/>
</dbReference>
<evidence type="ECO:0000256" key="1">
    <source>
        <dbReference type="ARBA" id="ARBA00004196"/>
    </source>
</evidence>
<keyword evidence="2" id="KW-0201">Cytochrome c-type biogenesis</keyword>
<organism evidence="6 7">
    <name type="scientific">Marinihelvus fidelis</name>
    <dbReference type="NCBI Taxonomy" id="2613842"/>
    <lineage>
        <taxon>Bacteria</taxon>
        <taxon>Pseudomonadati</taxon>
        <taxon>Pseudomonadota</taxon>
        <taxon>Gammaproteobacteria</taxon>
        <taxon>Chromatiales</taxon>
        <taxon>Wenzhouxiangellaceae</taxon>
        <taxon>Marinihelvus</taxon>
    </lineage>
</organism>
<dbReference type="PROSITE" id="PS00194">
    <property type="entry name" value="THIOREDOXIN_1"/>
    <property type="match status" value="1"/>
</dbReference>
<dbReference type="AlphaFoldDB" id="A0A5N0T9I8"/>
<evidence type="ECO:0000259" key="5">
    <source>
        <dbReference type="PROSITE" id="PS51352"/>
    </source>
</evidence>
<accession>A0A5N0T9I8</accession>
<dbReference type="PANTHER" id="PTHR42852:SF13">
    <property type="entry name" value="PROTEIN DIPZ"/>
    <property type="match status" value="1"/>
</dbReference>
<reference evidence="6 7" key="1">
    <citation type="submission" date="2019-09" db="EMBL/GenBank/DDBJ databases">
        <title>Wenzhouxiangella sp. Genome sequencing and assembly.</title>
        <authorList>
            <person name="Zhang R."/>
        </authorList>
    </citation>
    <scope>NUCLEOTIDE SEQUENCE [LARGE SCALE GENOMIC DNA]</scope>
    <source>
        <strain evidence="6 7">W260</strain>
    </source>
</reference>
<dbReference type="PANTHER" id="PTHR42852">
    <property type="entry name" value="THIOL:DISULFIDE INTERCHANGE PROTEIN DSBE"/>
    <property type="match status" value="1"/>
</dbReference>
<dbReference type="Pfam" id="PF08534">
    <property type="entry name" value="Redoxin"/>
    <property type="match status" value="1"/>
</dbReference>
<keyword evidence="3" id="KW-0676">Redox-active center</keyword>
<evidence type="ECO:0000256" key="3">
    <source>
        <dbReference type="ARBA" id="ARBA00023284"/>
    </source>
</evidence>
<evidence type="ECO:0000256" key="2">
    <source>
        <dbReference type="ARBA" id="ARBA00022748"/>
    </source>
</evidence>
<dbReference type="InterPro" id="IPR050553">
    <property type="entry name" value="Thioredoxin_ResA/DsbE_sf"/>
</dbReference>
<feature type="signal peptide" evidence="4">
    <location>
        <begin position="1"/>
        <end position="23"/>
    </location>
</feature>
<sequence length="186" mass="20173">MNRQLILFTAVAILAATAGGVVATCRAQQAGESMVEQAEAKNAKSGLVGSHRPDWSVAGLDTEPVTAADFDGRVVLVNFWATWCAPCRAEMPMLAEVDAEYRDQGFTVVGVAMDDLEPAREFLDSLSIDYPVAVGQADVMTMSRDYGNLAGMLPYSVLIGRDGIVRWTKLGEVHREELVEQLKPLL</sequence>
<dbReference type="InterPro" id="IPR036249">
    <property type="entry name" value="Thioredoxin-like_sf"/>
</dbReference>
<evidence type="ECO:0000313" key="7">
    <source>
        <dbReference type="Proteomes" id="UP000325372"/>
    </source>
</evidence>
<dbReference type="InterPro" id="IPR013766">
    <property type="entry name" value="Thioredoxin_domain"/>
</dbReference>
<dbReference type="CDD" id="cd02966">
    <property type="entry name" value="TlpA_like_family"/>
    <property type="match status" value="1"/>
</dbReference>
<dbReference type="Gene3D" id="3.40.30.10">
    <property type="entry name" value="Glutaredoxin"/>
    <property type="match status" value="1"/>
</dbReference>
<dbReference type="GO" id="GO:0015036">
    <property type="term" value="F:disulfide oxidoreductase activity"/>
    <property type="evidence" value="ECO:0007669"/>
    <property type="project" value="UniProtKB-ARBA"/>
</dbReference>
<evidence type="ECO:0000313" key="6">
    <source>
        <dbReference type="EMBL" id="KAA9131612.1"/>
    </source>
</evidence>
<dbReference type="PROSITE" id="PS51352">
    <property type="entry name" value="THIOREDOXIN_2"/>
    <property type="match status" value="1"/>
</dbReference>
<dbReference type="InterPro" id="IPR013740">
    <property type="entry name" value="Redoxin"/>
</dbReference>
<dbReference type="GO" id="GO:0017004">
    <property type="term" value="P:cytochrome complex assembly"/>
    <property type="evidence" value="ECO:0007669"/>
    <property type="project" value="UniProtKB-KW"/>
</dbReference>
<comment type="caution">
    <text evidence="6">The sequence shown here is derived from an EMBL/GenBank/DDBJ whole genome shotgun (WGS) entry which is preliminary data.</text>
</comment>
<dbReference type="EMBL" id="VYXP01000005">
    <property type="protein sequence ID" value="KAA9131612.1"/>
    <property type="molecule type" value="Genomic_DNA"/>
</dbReference>
<feature type="chain" id="PRO_5024310027" evidence="4">
    <location>
        <begin position="24"/>
        <end position="186"/>
    </location>
</feature>
<keyword evidence="7" id="KW-1185">Reference proteome</keyword>
<evidence type="ECO:0000256" key="4">
    <source>
        <dbReference type="SAM" id="SignalP"/>
    </source>
</evidence>
<comment type="subcellular location">
    <subcellularLocation>
        <location evidence="1">Cell envelope</location>
    </subcellularLocation>
</comment>
<dbReference type="InterPro" id="IPR017937">
    <property type="entry name" value="Thioredoxin_CS"/>
</dbReference>
<keyword evidence="4" id="KW-0732">Signal</keyword>
<dbReference type="SUPFAM" id="SSF52833">
    <property type="entry name" value="Thioredoxin-like"/>
    <property type="match status" value="1"/>
</dbReference>
<dbReference type="Proteomes" id="UP000325372">
    <property type="component" value="Unassembled WGS sequence"/>
</dbReference>
<name>A0A5N0T9I8_9GAMM</name>
<proteinExistence type="predicted"/>